<keyword evidence="13 17" id="KW-0560">Oxidoreductase</keyword>
<evidence type="ECO:0000256" key="4">
    <source>
        <dbReference type="ARBA" id="ARBA00009302"/>
    </source>
</evidence>
<dbReference type="eggNOG" id="KOG4165">
    <property type="taxonomic scope" value="Eukaryota"/>
</dbReference>
<evidence type="ECO:0000256" key="11">
    <source>
        <dbReference type="ARBA" id="ARBA00022840"/>
    </source>
</evidence>
<protein>
    <recommendedName>
        <fullName evidence="17">Delta-1-pyrroline-5-carboxylate synthase</fullName>
    </recommendedName>
    <domain>
        <recommendedName>
            <fullName evidence="17">Glutamate 5-kinase</fullName>
            <shortName evidence="17">GK</shortName>
            <ecNumber evidence="17">2.7.2.11</ecNumber>
        </recommendedName>
        <alternativeName>
            <fullName evidence="17">Gamma-glutamyl kinase</fullName>
        </alternativeName>
    </domain>
    <domain>
        <recommendedName>
            <fullName evidence="17">Gamma-glutamyl phosphate reductase</fullName>
            <shortName evidence="17">GPR</shortName>
            <ecNumber evidence="17">1.2.1.41</ecNumber>
        </recommendedName>
        <alternativeName>
            <fullName evidence="17">Glutamate-5-semialdehyde dehydrogenase</fullName>
        </alternativeName>
        <alternativeName>
            <fullName evidence="17">Glutamyl-gamma-semialdehyde dehydrogenase</fullName>
        </alternativeName>
    </domain>
</protein>
<keyword evidence="14" id="KW-0511">Multifunctional enzyme</keyword>
<evidence type="ECO:0000256" key="17">
    <source>
        <dbReference type="PIRNR" id="PIRNR036429"/>
    </source>
</evidence>
<dbReference type="InterPro" id="IPR016161">
    <property type="entry name" value="Ald_DH/histidinol_DH"/>
</dbReference>
<evidence type="ECO:0000256" key="7">
    <source>
        <dbReference type="ARBA" id="ARBA00022650"/>
    </source>
</evidence>
<comment type="catalytic activity">
    <reaction evidence="15 17">
        <text>L-glutamate 5-semialdehyde + phosphate + NADP(+) = L-glutamyl 5-phosphate + NADPH + H(+)</text>
        <dbReference type="Rhea" id="RHEA:19541"/>
        <dbReference type="ChEBI" id="CHEBI:15378"/>
        <dbReference type="ChEBI" id="CHEBI:43474"/>
        <dbReference type="ChEBI" id="CHEBI:57783"/>
        <dbReference type="ChEBI" id="CHEBI:58066"/>
        <dbReference type="ChEBI" id="CHEBI:58274"/>
        <dbReference type="ChEBI" id="CHEBI:58349"/>
        <dbReference type="EC" id="1.2.1.41"/>
    </reaction>
</comment>
<comment type="similarity">
    <text evidence="4 17">In the N-terminal section; belongs to the glutamate 5-kinase family.</text>
</comment>
<dbReference type="NCBIfam" id="TIGR01027">
    <property type="entry name" value="proB"/>
    <property type="match status" value="1"/>
</dbReference>
<dbReference type="NCBIfam" id="TIGR00407">
    <property type="entry name" value="proA"/>
    <property type="match status" value="1"/>
</dbReference>
<dbReference type="GeneID" id="16071706"/>
<dbReference type="Gene3D" id="3.40.605.10">
    <property type="entry name" value="Aldehyde Dehydrogenase, Chain A, domain 1"/>
    <property type="match status" value="1"/>
</dbReference>
<feature type="domain" description="Aspartate/glutamate/uridylate kinase" evidence="19">
    <location>
        <begin position="39"/>
        <end position="290"/>
    </location>
</feature>
<keyword evidence="5" id="KW-0963">Cytoplasm</keyword>
<dbReference type="FunFam" id="3.40.309.10:FF:000015">
    <property type="entry name" value="Delta-1-pyrroline-5-carboxylate synthase"/>
    <property type="match status" value="1"/>
</dbReference>
<dbReference type="PANTHER" id="PTHR11063:SF8">
    <property type="entry name" value="DELTA-1-PYRROLINE-5-CARBOXYLATE SYNTHASE"/>
    <property type="match status" value="1"/>
</dbReference>
<evidence type="ECO:0000256" key="13">
    <source>
        <dbReference type="ARBA" id="ARBA00023002"/>
    </source>
</evidence>
<dbReference type="InterPro" id="IPR015590">
    <property type="entry name" value="Aldehyde_DH_dom"/>
</dbReference>
<dbReference type="NCBIfam" id="NF001221">
    <property type="entry name" value="PRK00197.1"/>
    <property type="match status" value="1"/>
</dbReference>
<dbReference type="Gene3D" id="3.40.309.10">
    <property type="entry name" value="Aldehyde Dehydrogenase, Chain A, domain 2"/>
    <property type="match status" value="1"/>
</dbReference>
<gene>
    <name evidence="20" type="ORF">PTSG_08123</name>
</gene>
<evidence type="ECO:0000259" key="19">
    <source>
        <dbReference type="Pfam" id="PF00696"/>
    </source>
</evidence>
<dbReference type="EC" id="1.2.1.41" evidence="17"/>
<keyword evidence="10 17" id="KW-0418">Kinase</keyword>
<dbReference type="FunCoup" id="F2UI23">
    <property type="interactions" value="707"/>
</dbReference>
<dbReference type="UniPathway" id="UPA00098">
    <property type="reaction ID" value="UER00359"/>
</dbReference>
<dbReference type="KEGG" id="sre:PTSG_08123"/>
<feature type="domain" description="Aldehyde dehydrogenase" evidence="18">
    <location>
        <begin position="311"/>
        <end position="615"/>
    </location>
</feature>
<dbReference type="PROSITE" id="PS01223">
    <property type="entry name" value="PROA"/>
    <property type="match status" value="1"/>
</dbReference>
<comment type="similarity">
    <text evidence="3 17">In the C-terminal section; belongs to the gamma-glutamyl phosphate reductase family.</text>
</comment>
<dbReference type="eggNOG" id="KOG1154">
    <property type="taxonomic scope" value="Eukaryota"/>
</dbReference>
<dbReference type="InterPro" id="IPR000965">
    <property type="entry name" value="GPR_dom"/>
</dbReference>
<dbReference type="InParanoid" id="F2UI23"/>
<accession>F2UI23</accession>
<dbReference type="InterPro" id="IPR020593">
    <property type="entry name" value="G-glutamylP_reductase_CS"/>
</dbReference>
<dbReference type="AlphaFoldDB" id="F2UI23"/>
<dbReference type="STRING" id="946362.F2UI23"/>
<dbReference type="OrthoDB" id="1934954at2759"/>
<dbReference type="GO" id="GO:0005524">
    <property type="term" value="F:ATP binding"/>
    <property type="evidence" value="ECO:0007669"/>
    <property type="project" value="UniProtKB-UniRule"/>
</dbReference>
<evidence type="ECO:0000256" key="3">
    <source>
        <dbReference type="ARBA" id="ARBA00006300"/>
    </source>
</evidence>
<comment type="catalytic activity">
    <reaction evidence="16 17">
        <text>L-glutamate + ATP = L-glutamyl 5-phosphate + ADP</text>
        <dbReference type="Rhea" id="RHEA:14877"/>
        <dbReference type="ChEBI" id="CHEBI:29985"/>
        <dbReference type="ChEBI" id="CHEBI:30616"/>
        <dbReference type="ChEBI" id="CHEBI:58274"/>
        <dbReference type="ChEBI" id="CHEBI:456216"/>
        <dbReference type="EC" id="2.7.2.11"/>
    </reaction>
</comment>
<dbReference type="FunFam" id="3.40.1160.10:FF:000006">
    <property type="entry name" value="Glutamate 5-kinase"/>
    <property type="match status" value="1"/>
</dbReference>
<evidence type="ECO:0000259" key="18">
    <source>
        <dbReference type="Pfam" id="PF00171"/>
    </source>
</evidence>
<dbReference type="InterPro" id="IPR019797">
    <property type="entry name" value="Glutamate_5-kinase_CS"/>
</dbReference>
<keyword evidence="11 17" id="KW-0067">ATP-binding</keyword>
<dbReference type="HAMAP" id="MF_00456">
    <property type="entry name" value="ProB"/>
    <property type="match status" value="1"/>
</dbReference>
<keyword evidence="8 17" id="KW-0808">Transferase</keyword>
<dbReference type="InterPro" id="IPR036393">
    <property type="entry name" value="AceGlu_kinase-like_sf"/>
</dbReference>
<evidence type="ECO:0000256" key="9">
    <source>
        <dbReference type="ARBA" id="ARBA00022741"/>
    </source>
</evidence>
<evidence type="ECO:0000256" key="6">
    <source>
        <dbReference type="ARBA" id="ARBA00022605"/>
    </source>
</evidence>
<dbReference type="Pfam" id="PF00171">
    <property type="entry name" value="Aldedh"/>
    <property type="match status" value="1"/>
</dbReference>
<evidence type="ECO:0000256" key="5">
    <source>
        <dbReference type="ARBA" id="ARBA00022490"/>
    </source>
</evidence>
<reference evidence="20" key="1">
    <citation type="submission" date="2009-08" db="EMBL/GenBank/DDBJ databases">
        <title>Annotation of Salpingoeca rosetta.</title>
        <authorList>
            <consortium name="The Broad Institute Genome Sequencing Platform"/>
            <person name="Russ C."/>
            <person name="Cuomo C."/>
            <person name="Burger G."/>
            <person name="Gray M.W."/>
            <person name="Holland P.W.H."/>
            <person name="King N."/>
            <person name="Lang F.B.F."/>
            <person name="Roger A.J."/>
            <person name="Ruiz-Trillo I."/>
            <person name="Young S.K."/>
            <person name="Zeng Q."/>
            <person name="Gargeya S."/>
            <person name="Alvarado L."/>
            <person name="Berlin A."/>
            <person name="Chapman S.B."/>
            <person name="Chen Z."/>
            <person name="Freedman E."/>
            <person name="Gellesch M."/>
            <person name="Goldberg J."/>
            <person name="Griggs A."/>
            <person name="Gujja S."/>
            <person name="Heilman E."/>
            <person name="Heiman D."/>
            <person name="Howarth C."/>
            <person name="Mehta T."/>
            <person name="Neiman D."/>
            <person name="Pearson M."/>
            <person name="Roberts A."/>
            <person name="Saif S."/>
            <person name="Shea T."/>
            <person name="Shenoy N."/>
            <person name="Sisk P."/>
            <person name="Stolte C."/>
            <person name="Sykes S."/>
            <person name="White J."/>
            <person name="Yandava C."/>
            <person name="Haas B."/>
            <person name="Nusbaum C."/>
            <person name="Birren B."/>
        </authorList>
    </citation>
    <scope>NUCLEOTIDE SEQUENCE [LARGE SCALE GENOMIC DNA]</scope>
    <source>
        <strain evidence="20">ATCC 50818</strain>
    </source>
</reference>
<dbReference type="InterPro" id="IPR005715">
    <property type="entry name" value="Glu_5kinase/COase_Synthase"/>
</dbReference>
<dbReference type="PIRSF" id="PIRSF036429">
    <property type="entry name" value="P5C_syn"/>
    <property type="match status" value="1"/>
</dbReference>
<dbReference type="Pfam" id="PF00696">
    <property type="entry name" value="AA_kinase"/>
    <property type="match status" value="1"/>
</dbReference>
<dbReference type="InterPro" id="IPR016162">
    <property type="entry name" value="Ald_DH_N"/>
</dbReference>
<dbReference type="GO" id="GO:0004350">
    <property type="term" value="F:glutamate-5-semialdehyde dehydrogenase activity"/>
    <property type="evidence" value="ECO:0007669"/>
    <property type="project" value="UniProtKB-UniRule"/>
</dbReference>
<dbReference type="CDD" id="cd07079">
    <property type="entry name" value="ALDH_F18-19_ProA-GPR"/>
    <property type="match status" value="1"/>
</dbReference>
<sequence>MICGQSSRLARLATTPVWVRHASLITHRHQLSDPRIARRVVIKLGSAVITRQDEVGVALGRMASIIEQASELQQQGREVILVTSGAVAFGKQLLQQQHALSRSIRQTLKVGGRHTLGGVDPRAASAAGQGGLVSLYQSMFSQYGITCAQVLVTKNDFRARSTVNNLTDTLNELLSMNVIPVINENDAVSPPGMQDADLDGVLSVLDNDSLAANVAKQVGADALLLLSDVDGIYSGPPDKKTSRLLDRYCPSKDPDVTFGGGSKVGRGGMQAKVDSATWAWRNGTAVIIANGTKLNTIKAVTSGERVGTFFTSEESMRANVEEQCKAVRSGGRKLSQLPADQRRAIIERLADLLLERESEIMKANQRDIKAAVASKTSDALVARLSLTSSKLKSLADGLRQIAAGCDTHIGHILKKTKIGEGLVLQQETVPIGVLMVIFESRPDCLPQVSALAIASGNGLLLKGGKEAKHSNAYLHSLVQEALSMHVDPQTVTLVSTREGVSSLLELEGMIDLIIPRGSNELVKNIQDQAGGIPVMGHADGICHVYMDKDADPQKAIEVVIDAKTDYPAACNAMETLLVHRDLVNTDAFNDVLRGLKKAGVKVHVGPRLDELVALGGPPVDDYHIEYGELECTVEVVDDTDAAINHIHDYGSSHTDVILTENKDTAKKFLNEVDSACVFWNASSRFADGYRFGLGAEVGISTSRIHARGPVGVEGLLTTKWKLVGHGHTVKEFNTGELDYVFEKLPLDSGDAADDA</sequence>
<dbReference type="Proteomes" id="UP000007799">
    <property type="component" value="Unassembled WGS sequence"/>
</dbReference>
<comment type="pathway">
    <text evidence="2 17">Amino-acid biosynthesis; L-proline biosynthesis; L-glutamate 5-semialdehyde from L-glutamate: step 1/2.</text>
</comment>
<evidence type="ECO:0000313" key="21">
    <source>
        <dbReference type="Proteomes" id="UP000007799"/>
    </source>
</evidence>
<evidence type="ECO:0000313" key="20">
    <source>
        <dbReference type="EMBL" id="EGD76772.1"/>
    </source>
</evidence>
<keyword evidence="6 17" id="KW-0028">Amino-acid biosynthesis</keyword>
<dbReference type="InterPro" id="IPR016163">
    <property type="entry name" value="Ald_DH_C"/>
</dbReference>
<dbReference type="SUPFAM" id="SSF53633">
    <property type="entry name" value="Carbamate kinase-like"/>
    <property type="match status" value="1"/>
</dbReference>
<evidence type="ECO:0000256" key="15">
    <source>
        <dbReference type="ARBA" id="ARBA00049024"/>
    </source>
</evidence>
<dbReference type="GO" id="GO:0004349">
    <property type="term" value="F:glutamate 5-kinase activity"/>
    <property type="evidence" value="ECO:0007669"/>
    <property type="project" value="UniProtKB-UniRule"/>
</dbReference>
<evidence type="ECO:0000256" key="14">
    <source>
        <dbReference type="ARBA" id="ARBA00023268"/>
    </source>
</evidence>
<evidence type="ECO:0000256" key="10">
    <source>
        <dbReference type="ARBA" id="ARBA00022777"/>
    </source>
</evidence>
<dbReference type="SUPFAM" id="SSF53720">
    <property type="entry name" value="ALDH-like"/>
    <property type="match status" value="1"/>
</dbReference>
<comment type="pathway">
    <text evidence="1 17">Amino-acid biosynthesis; L-proline biosynthesis; L-glutamate 5-semialdehyde from L-glutamate: step 2/2.</text>
</comment>
<dbReference type="RefSeq" id="XP_004991144.1">
    <property type="nucleotide sequence ID" value="XM_004991087.1"/>
</dbReference>
<dbReference type="NCBIfam" id="TIGR01092">
    <property type="entry name" value="P5CS"/>
    <property type="match status" value="1"/>
</dbReference>
<dbReference type="EMBL" id="GL832975">
    <property type="protein sequence ID" value="EGD76772.1"/>
    <property type="molecule type" value="Genomic_DNA"/>
</dbReference>
<evidence type="ECO:0000256" key="8">
    <source>
        <dbReference type="ARBA" id="ARBA00022679"/>
    </source>
</evidence>
<evidence type="ECO:0000256" key="1">
    <source>
        <dbReference type="ARBA" id="ARBA00004985"/>
    </source>
</evidence>
<keyword evidence="12 17" id="KW-0521">NADP</keyword>
<proteinExistence type="inferred from homology"/>
<dbReference type="Gene3D" id="3.40.1160.10">
    <property type="entry name" value="Acetylglutamate kinase-like"/>
    <property type="match status" value="2"/>
</dbReference>
<dbReference type="InterPro" id="IPR001057">
    <property type="entry name" value="Glu/AcGlu_kinase"/>
</dbReference>
<dbReference type="GO" id="GO:0055129">
    <property type="term" value="P:L-proline biosynthetic process"/>
    <property type="evidence" value="ECO:0007669"/>
    <property type="project" value="UniProtKB-UniPathway"/>
</dbReference>
<dbReference type="OMA" id="PPMFIVD"/>
<evidence type="ECO:0000256" key="2">
    <source>
        <dbReference type="ARBA" id="ARBA00005185"/>
    </source>
</evidence>
<dbReference type="GO" id="GO:0005739">
    <property type="term" value="C:mitochondrion"/>
    <property type="evidence" value="ECO:0007669"/>
    <property type="project" value="TreeGrafter"/>
</dbReference>
<dbReference type="PRINTS" id="PR00474">
    <property type="entry name" value="GLU5KINASE"/>
</dbReference>
<name>F2UI23_SALR5</name>
<dbReference type="InterPro" id="IPR005766">
    <property type="entry name" value="P5_carboxy_syn"/>
</dbReference>
<dbReference type="InterPro" id="IPR001048">
    <property type="entry name" value="Asp/Glu/Uridylate_kinase"/>
</dbReference>
<keyword evidence="7 17" id="KW-0641">Proline biosynthesis</keyword>
<evidence type="ECO:0000256" key="12">
    <source>
        <dbReference type="ARBA" id="ARBA00022857"/>
    </source>
</evidence>
<organism evidence="21">
    <name type="scientific">Salpingoeca rosetta (strain ATCC 50818 / BSB-021)</name>
    <dbReference type="NCBI Taxonomy" id="946362"/>
    <lineage>
        <taxon>Eukaryota</taxon>
        <taxon>Choanoflagellata</taxon>
        <taxon>Craspedida</taxon>
        <taxon>Salpingoecidae</taxon>
        <taxon>Salpingoeca</taxon>
    </lineage>
</organism>
<keyword evidence="9 17" id="KW-0547">Nucleotide-binding</keyword>
<dbReference type="PANTHER" id="PTHR11063">
    <property type="entry name" value="GLUTAMATE SEMIALDEHYDE DEHYDROGENASE"/>
    <property type="match status" value="1"/>
</dbReference>
<keyword evidence="21" id="KW-1185">Reference proteome</keyword>
<dbReference type="PROSITE" id="PS00902">
    <property type="entry name" value="GLUTAMATE_5_KINASE"/>
    <property type="match status" value="1"/>
</dbReference>
<dbReference type="HAMAP" id="MF_00412">
    <property type="entry name" value="ProA"/>
    <property type="match status" value="1"/>
</dbReference>
<evidence type="ECO:0000256" key="16">
    <source>
        <dbReference type="ARBA" id="ARBA00049141"/>
    </source>
</evidence>
<dbReference type="EC" id="2.7.2.11" evidence="17"/>